<dbReference type="Proteomes" id="UP001430306">
    <property type="component" value="Unassembled WGS sequence"/>
</dbReference>
<reference evidence="7" key="1">
    <citation type="submission" date="2021-11" db="EMBL/GenBank/DDBJ databases">
        <title>Genome sequence.</title>
        <authorList>
            <person name="Sun Q."/>
        </authorList>
    </citation>
    <scope>NUCLEOTIDE SEQUENCE</scope>
    <source>
        <strain evidence="7">JC740</strain>
    </source>
</reference>
<comment type="similarity">
    <text evidence="1">Belongs to the membrane fusion protein (MFP) (TC 8.A.1) family.</text>
</comment>
<feature type="transmembrane region" description="Helical" evidence="3">
    <location>
        <begin position="20"/>
        <end position="39"/>
    </location>
</feature>
<evidence type="ECO:0000313" key="8">
    <source>
        <dbReference type="Proteomes" id="UP001430306"/>
    </source>
</evidence>
<keyword evidence="3" id="KW-0472">Membrane</keyword>
<dbReference type="InterPro" id="IPR058647">
    <property type="entry name" value="BSH_CzcB-like"/>
</dbReference>
<dbReference type="SUPFAM" id="SSF111369">
    <property type="entry name" value="HlyD-like secretion proteins"/>
    <property type="match status" value="1"/>
</dbReference>
<dbReference type="Gene3D" id="2.40.420.20">
    <property type="match status" value="1"/>
</dbReference>
<name>A0ABS8NNR6_9BACT</name>
<keyword evidence="8" id="KW-1185">Reference proteome</keyword>
<dbReference type="Pfam" id="PF25954">
    <property type="entry name" value="Beta-barrel_RND_2"/>
    <property type="match status" value="1"/>
</dbReference>
<evidence type="ECO:0000256" key="3">
    <source>
        <dbReference type="SAM" id="Phobius"/>
    </source>
</evidence>
<feature type="domain" description="CusB-like beta-barrel" evidence="4">
    <location>
        <begin position="343"/>
        <end position="418"/>
    </location>
</feature>
<protein>
    <submittedName>
        <fullName evidence="7">Efflux RND transporter periplasmic adaptor subunit</fullName>
    </submittedName>
</protein>
<dbReference type="EMBL" id="JAJKFW010000064">
    <property type="protein sequence ID" value="MCC9645211.1"/>
    <property type="molecule type" value="Genomic_DNA"/>
</dbReference>
<dbReference type="InterPro" id="IPR051909">
    <property type="entry name" value="MFP_Cation_Efflux"/>
</dbReference>
<dbReference type="InterPro" id="IPR058649">
    <property type="entry name" value="CzcB_C"/>
</dbReference>
<dbReference type="InterPro" id="IPR006143">
    <property type="entry name" value="RND_pump_MFP"/>
</dbReference>
<comment type="caution">
    <text evidence="7">The sequence shown here is derived from an EMBL/GenBank/DDBJ whole genome shotgun (WGS) entry which is preliminary data.</text>
</comment>
<evidence type="ECO:0000313" key="7">
    <source>
        <dbReference type="EMBL" id="MCC9645211.1"/>
    </source>
</evidence>
<gene>
    <name evidence="7" type="ORF">LOC71_23275</name>
</gene>
<sequence>MTESESKIKNKTTGAWASLLKSLPTLLVLGVMGAGWMAMHHINSGGHSELIEDEFVKLTQVDHLLLPEGKVQAGKFGSEPVTTQEVRHEHTVPGRLRYDQTKHVDVKAPIDGIVTELVVSPGDLVKKGDLVAVIRSPEIGRARVEILKRQKDRDIAQQLLDRESKIATNLNRFIEMLDEGQSVDVIEDAFSDLALGNYRRQILSAYSRMRLADELVAKVRPLVESGSVSGRTVREREGERQLAETEYRTARDEASFEIDKSVMKAKADLTEAESQLSLAWQSLETLLGYAIEDGVKASMDDDAGATLEVRAPFDGSVESRTFAPNERVVRGDSLIVLANTDSLWVEANIRESDWPAVALRPGVAVEVTVPAIEGQAFPATVKYFGREVQANTNSVPLVAEIDNRSGILRPGMFVRVTVPMGDARQALSVRPKSLLQHENEQFVFVQTDAGAFKKVDVETGKTSDQWVEVKSGLSPGQLVVTDGAFLLKSELLLQGEGE</sequence>
<dbReference type="InterPro" id="IPR058792">
    <property type="entry name" value="Beta-barrel_RND_2"/>
</dbReference>
<feature type="domain" description="CzcB-like barrel-sandwich hybrid" evidence="5">
    <location>
        <begin position="104"/>
        <end position="339"/>
    </location>
</feature>
<keyword evidence="3" id="KW-0812">Transmembrane</keyword>
<keyword evidence="2" id="KW-0813">Transport</keyword>
<dbReference type="InterPro" id="IPR011053">
    <property type="entry name" value="Single_hybrid_motif"/>
</dbReference>
<dbReference type="RefSeq" id="WP_230276848.1">
    <property type="nucleotide sequence ID" value="NZ_JAJKFW010000064.1"/>
</dbReference>
<dbReference type="Pfam" id="PF25975">
    <property type="entry name" value="CzcB_C"/>
    <property type="match status" value="1"/>
</dbReference>
<dbReference type="SUPFAM" id="SSF51230">
    <property type="entry name" value="Single hybrid motif"/>
    <property type="match status" value="1"/>
</dbReference>
<evidence type="ECO:0000259" key="6">
    <source>
        <dbReference type="Pfam" id="PF25975"/>
    </source>
</evidence>
<dbReference type="NCBIfam" id="TIGR01730">
    <property type="entry name" value="RND_mfp"/>
    <property type="match status" value="1"/>
</dbReference>
<dbReference type="Gene3D" id="2.40.50.100">
    <property type="match status" value="1"/>
</dbReference>
<dbReference type="Gene3D" id="2.40.30.170">
    <property type="match status" value="1"/>
</dbReference>
<proteinExistence type="inferred from homology"/>
<dbReference type="Pfam" id="PF25973">
    <property type="entry name" value="BSH_CzcB"/>
    <property type="match status" value="1"/>
</dbReference>
<feature type="domain" description="CzcB-like C-terminal circularly permuted SH3-like" evidence="6">
    <location>
        <begin position="428"/>
        <end position="488"/>
    </location>
</feature>
<keyword evidence="3" id="KW-1133">Transmembrane helix</keyword>
<dbReference type="PANTHER" id="PTHR30097">
    <property type="entry name" value="CATION EFFLUX SYSTEM PROTEIN CUSB"/>
    <property type="match status" value="1"/>
</dbReference>
<accession>A0ABS8NNR6</accession>
<evidence type="ECO:0000256" key="2">
    <source>
        <dbReference type="ARBA" id="ARBA00022448"/>
    </source>
</evidence>
<evidence type="ECO:0000259" key="4">
    <source>
        <dbReference type="Pfam" id="PF25954"/>
    </source>
</evidence>
<evidence type="ECO:0000256" key="1">
    <source>
        <dbReference type="ARBA" id="ARBA00009477"/>
    </source>
</evidence>
<evidence type="ECO:0000259" key="5">
    <source>
        <dbReference type="Pfam" id="PF25973"/>
    </source>
</evidence>
<dbReference type="PANTHER" id="PTHR30097:SF4">
    <property type="entry name" value="SLR6042 PROTEIN"/>
    <property type="match status" value="1"/>
</dbReference>
<organism evidence="7 8">
    <name type="scientific">Rhodopirellula halodulae</name>
    <dbReference type="NCBI Taxonomy" id="2894198"/>
    <lineage>
        <taxon>Bacteria</taxon>
        <taxon>Pseudomonadati</taxon>
        <taxon>Planctomycetota</taxon>
        <taxon>Planctomycetia</taxon>
        <taxon>Pirellulales</taxon>
        <taxon>Pirellulaceae</taxon>
        <taxon>Rhodopirellula</taxon>
    </lineage>
</organism>